<feature type="compositionally biased region" description="Basic and acidic residues" evidence="1">
    <location>
        <begin position="87"/>
        <end position="96"/>
    </location>
</feature>
<organism evidence="2 3">
    <name type="scientific">Ensete ventricosum</name>
    <name type="common">Abyssinian banana</name>
    <name type="synonym">Musa ensete</name>
    <dbReference type="NCBI Taxonomy" id="4639"/>
    <lineage>
        <taxon>Eukaryota</taxon>
        <taxon>Viridiplantae</taxon>
        <taxon>Streptophyta</taxon>
        <taxon>Embryophyta</taxon>
        <taxon>Tracheophyta</taxon>
        <taxon>Spermatophyta</taxon>
        <taxon>Magnoliopsida</taxon>
        <taxon>Liliopsida</taxon>
        <taxon>Zingiberales</taxon>
        <taxon>Musaceae</taxon>
        <taxon>Ensete</taxon>
    </lineage>
</organism>
<gene>
    <name evidence="2" type="ORF">OPV22_025548</name>
</gene>
<evidence type="ECO:0000313" key="3">
    <source>
        <dbReference type="Proteomes" id="UP001222027"/>
    </source>
</evidence>
<proteinExistence type="predicted"/>
<dbReference type="AlphaFoldDB" id="A0AAV8QA60"/>
<sequence>MVSMGASYGHLHIQQEHYRQKMRRKEEEKKAMEEQQQTKKKKKKKMMKGGCNASVHPKGLSESQAKGMAGLHRPRPLLAYPPRTRSGVREAIEEER</sequence>
<reference evidence="2 3" key="1">
    <citation type="submission" date="2022-12" db="EMBL/GenBank/DDBJ databases">
        <title>Chromosome-scale assembly of the Ensete ventricosum genome.</title>
        <authorList>
            <person name="Dussert Y."/>
            <person name="Stocks J."/>
            <person name="Wendawek A."/>
            <person name="Woldeyes F."/>
            <person name="Nichols R.A."/>
            <person name="Borrell J.S."/>
        </authorList>
    </citation>
    <scope>NUCLEOTIDE SEQUENCE [LARGE SCALE GENOMIC DNA]</scope>
    <source>
        <strain evidence="3">cv. Maze</strain>
        <tissue evidence="2">Seeds</tissue>
    </source>
</reference>
<dbReference type="Proteomes" id="UP001222027">
    <property type="component" value="Unassembled WGS sequence"/>
</dbReference>
<evidence type="ECO:0000313" key="2">
    <source>
        <dbReference type="EMBL" id="KAJ8471205.1"/>
    </source>
</evidence>
<accession>A0AAV8QA60</accession>
<protein>
    <submittedName>
        <fullName evidence="2">Uncharacterized protein</fullName>
    </submittedName>
</protein>
<feature type="compositionally biased region" description="Basic residues" evidence="1">
    <location>
        <begin position="38"/>
        <end position="47"/>
    </location>
</feature>
<evidence type="ECO:0000256" key="1">
    <source>
        <dbReference type="SAM" id="MobiDB-lite"/>
    </source>
</evidence>
<dbReference type="EMBL" id="JAQQAF010000007">
    <property type="protein sequence ID" value="KAJ8471205.1"/>
    <property type="molecule type" value="Genomic_DNA"/>
</dbReference>
<feature type="compositionally biased region" description="Basic and acidic residues" evidence="1">
    <location>
        <begin position="13"/>
        <end position="37"/>
    </location>
</feature>
<feature type="region of interest" description="Disordered" evidence="1">
    <location>
        <begin position="1"/>
        <end position="96"/>
    </location>
</feature>
<comment type="caution">
    <text evidence="2">The sequence shown here is derived from an EMBL/GenBank/DDBJ whole genome shotgun (WGS) entry which is preliminary data.</text>
</comment>
<keyword evidence="3" id="KW-1185">Reference proteome</keyword>
<name>A0AAV8QA60_ENSVE</name>